<dbReference type="PANTHER" id="PTHR11764">
    <property type="entry name" value="TERPENE CYCLASE/MUTASE FAMILY MEMBER"/>
    <property type="match status" value="1"/>
</dbReference>
<dbReference type="InterPro" id="IPR018333">
    <property type="entry name" value="Squalene_cyclase"/>
</dbReference>
<dbReference type="Gene3D" id="1.50.10.20">
    <property type="match status" value="2"/>
</dbReference>
<keyword evidence="2" id="KW-0677">Repeat</keyword>
<feature type="domain" description="Squalene cyclase C-terminal" evidence="4">
    <location>
        <begin position="385"/>
        <end position="721"/>
    </location>
</feature>
<dbReference type="EMBL" id="JBBPBM010000007">
    <property type="protein sequence ID" value="KAK8575854.1"/>
    <property type="molecule type" value="Genomic_DNA"/>
</dbReference>
<dbReference type="NCBIfam" id="TIGR01787">
    <property type="entry name" value="squalene_cyclas"/>
    <property type="match status" value="1"/>
</dbReference>
<protein>
    <recommendedName>
        <fullName evidence="3">Terpene cyclase/mutase family member</fullName>
        <ecNumber evidence="3">5.4.99.-</ecNumber>
    </recommendedName>
</protein>
<dbReference type="CDD" id="cd02892">
    <property type="entry name" value="SQCY_1"/>
    <property type="match status" value="1"/>
</dbReference>
<proteinExistence type="inferred from homology"/>
<dbReference type="Pfam" id="PF13249">
    <property type="entry name" value="SQHop_cyclase_N"/>
    <property type="match status" value="1"/>
</dbReference>
<keyword evidence="3" id="KW-0413">Isomerase</keyword>
<dbReference type="EC" id="5.4.99.-" evidence="3"/>
<dbReference type="InterPro" id="IPR032697">
    <property type="entry name" value="SQ_cyclase_N"/>
</dbReference>
<keyword evidence="7" id="KW-1185">Reference proteome</keyword>
<organism evidence="6 7">
    <name type="scientific">Hibiscus sabdariffa</name>
    <name type="common">roselle</name>
    <dbReference type="NCBI Taxonomy" id="183260"/>
    <lineage>
        <taxon>Eukaryota</taxon>
        <taxon>Viridiplantae</taxon>
        <taxon>Streptophyta</taxon>
        <taxon>Embryophyta</taxon>
        <taxon>Tracheophyta</taxon>
        <taxon>Spermatophyta</taxon>
        <taxon>Magnoliopsida</taxon>
        <taxon>eudicotyledons</taxon>
        <taxon>Gunneridae</taxon>
        <taxon>Pentapetalae</taxon>
        <taxon>rosids</taxon>
        <taxon>malvids</taxon>
        <taxon>Malvales</taxon>
        <taxon>Malvaceae</taxon>
        <taxon>Malvoideae</taxon>
        <taxon>Hibiscus</taxon>
    </lineage>
</organism>
<evidence type="ECO:0000313" key="6">
    <source>
        <dbReference type="EMBL" id="KAK8575854.1"/>
    </source>
</evidence>
<gene>
    <name evidence="6" type="ORF">V6N12_063506</name>
</gene>
<dbReference type="Pfam" id="PF13243">
    <property type="entry name" value="SQHop_cyclase_C"/>
    <property type="match status" value="1"/>
</dbReference>
<comment type="caution">
    <text evidence="6">The sequence shown here is derived from an EMBL/GenBank/DDBJ whole genome shotgun (WGS) entry which is preliminary data.</text>
</comment>
<dbReference type="PANTHER" id="PTHR11764:SF48">
    <property type="entry name" value="TERPENE CYCLASE_MUTASE FAMILY MEMBER"/>
    <property type="match status" value="1"/>
</dbReference>
<reference evidence="6 7" key="1">
    <citation type="journal article" date="2024" name="G3 (Bethesda)">
        <title>Genome assembly of Hibiscus sabdariffa L. provides insights into metabolisms of medicinal natural products.</title>
        <authorList>
            <person name="Kim T."/>
        </authorList>
    </citation>
    <scope>NUCLEOTIDE SEQUENCE [LARGE SCALE GENOMIC DNA]</scope>
    <source>
        <strain evidence="6">TK-2024</strain>
        <tissue evidence="6">Old leaves</tissue>
    </source>
</reference>
<evidence type="ECO:0000256" key="2">
    <source>
        <dbReference type="ARBA" id="ARBA00022737"/>
    </source>
</evidence>
<evidence type="ECO:0000259" key="4">
    <source>
        <dbReference type="Pfam" id="PF13243"/>
    </source>
</evidence>
<evidence type="ECO:0000256" key="3">
    <source>
        <dbReference type="RuleBase" id="RU362003"/>
    </source>
</evidence>
<comment type="similarity">
    <text evidence="1 3">Belongs to the terpene cyclase/mutase family.</text>
</comment>
<dbReference type="InterPro" id="IPR008930">
    <property type="entry name" value="Terpenoid_cyclase/PrenylTrfase"/>
</dbReference>
<dbReference type="SUPFAM" id="SSF48239">
    <property type="entry name" value="Terpenoid cyclases/Protein prenyltransferases"/>
    <property type="match status" value="2"/>
</dbReference>
<feature type="domain" description="Squalene cyclase N-terminal" evidence="5">
    <location>
        <begin position="99"/>
        <end position="303"/>
    </location>
</feature>
<dbReference type="Proteomes" id="UP001472677">
    <property type="component" value="Unassembled WGS sequence"/>
</dbReference>
<name>A0ABR2FC38_9ROSI</name>
<dbReference type="InterPro" id="IPR032696">
    <property type="entry name" value="SQ_cyclase_C"/>
</dbReference>
<evidence type="ECO:0000313" key="7">
    <source>
        <dbReference type="Proteomes" id="UP001472677"/>
    </source>
</evidence>
<accession>A0ABR2FC38</accession>
<evidence type="ECO:0000256" key="1">
    <source>
        <dbReference type="ARBA" id="ARBA00009755"/>
    </source>
</evidence>
<evidence type="ECO:0000259" key="5">
    <source>
        <dbReference type="Pfam" id="PF13249"/>
    </source>
</evidence>
<sequence length="727" mass="83362">MWRLKIGEGGNNPYLFSTNNFLGRQTWEFHPNAGTPEERTEVEEARINFYNNRFKVQGSSDLLWQMQFMREKKMKQTIPQPKIEDGEEVTYEATTAALKRSVHLLSTLQSEHGHWPSEFSGPLFFMPPLIMCLYIIGHLNSIFTAEHCKEILRYVYCQQNKDGGWGLYAGGHSTMFSTALNYICMRLLGVEPDGGLDNACERARKWILDRGGVTSIPSWGKTWLAILGVFEWSGCNPMPPEFWLLPSNFPVHPANMFCYCRLVYMPMSYLYGKKYVGPITPLILQLREELHVEPYNEINWNKKRHLCAKEDRYYPQTLVQTLLWDSLNTFSEPLFSRWPFNKLCMLACWVEDPNGIYFKKHLARIPDYIWIAEDGMKMQTFGCQVWDASFYLQALLATNLSDEIGPTLKKGHDFLKNSQVRDNPPGDFKKMFRHISKGAWTLSDRDHGWQVSDCTAEALKCCLYFAMMAPEMVGEKMESEHIFDSVQIILSLQSKNGGLTVWEPEGGGFWWEWLNPVEFLEDIMIEHEHVECTSSVMQAMALVKKLYPEHRPKEVDNCIRKAASFIEDSQYADGSWYGNWGFCFFYATCFALLGLKVAGKTYTNCSAIRKGVGFLLKTQREDGGWGESYLSTPRKVYVPIEGEESNLVNTAHALMGLIAGGQAEQDPTPLHRAAKLLINSQLPNGGFPQQGLTGTFLKNGMLHYSSYRTAFPLWALGEYRNHFWPSK</sequence>